<dbReference type="PANTHER" id="PTHR43090">
    <property type="entry name" value="1-(5-PHOSPHORIBOSYL)-5-[(5-PHOSPHORIBOSYLAMINO)METHYLIDENEAMINO] IMIDAZOLE-4-CARBOXAMIDE ISOMERASE"/>
    <property type="match status" value="1"/>
</dbReference>
<evidence type="ECO:0000313" key="15">
    <source>
        <dbReference type="EMBL" id="ACZ41580.1"/>
    </source>
</evidence>
<evidence type="ECO:0000256" key="4">
    <source>
        <dbReference type="ARBA" id="ARBA00009667"/>
    </source>
</evidence>
<evidence type="ECO:0000256" key="2">
    <source>
        <dbReference type="ARBA" id="ARBA00004496"/>
    </source>
</evidence>
<dbReference type="KEGG" id="ttr:Tter_0663"/>
<dbReference type="Pfam" id="PF00977">
    <property type="entry name" value="His_biosynth"/>
    <property type="match status" value="1"/>
</dbReference>
<dbReference type="AlphaFoldDB" id="D1CF74"/>
<dbReference type="UniPathway" id="UPA00031">
    <property type="reaction ID" value="UER00009"/>
</dbReference>
<comment type="pathway">
    <text evidence="3 12 14">Amino-acid biosynthesis; L-histidine biosynthesis; L-histidine from 5-phospho-alpha-D-ribose 1-diphosphate: step 4/9.</text>
</comment>
<dbReference type="HOGENOM" id="CLU_048577_1_1_0"/>
<reference evidence="16" key="1">
    <citation type="journal article" date="2010" name="Stand. Genomic Sci.">
        <title>Complete genome sequence of 'Thermobaculum terrenum' type strain (YNP1).</title>
        <authorList>
            <person name="Kiss H."/>
            <person name="Cleland D."/>
            <person name="Lapidus A."/>
            <person name="Lucas S."/>
            <person name="Glavina Del Rio T."/>
            <person name="Nolan M."/>
            <person name="Tice H."/>
            <person name="Han C."/>
            <person name="Goodwin L."/>
            <person name="Pitluck S."/>
            <person name="Liolios K."/>
            <person name="Ivanova N."/>
            <person name="Mavromatis K."/>
            <person name="Ovchinnikova G."/>
            <person name="Pati A."/>
            <person name="Chen A."/>
            <person name="Palaniappan K."/>
            <person name="Land M."/>
            <person name="Hauser L."/>
            <person name="Chang Y."/>
            <person name="Jeffries C."/>
            <person name="Lu M."/>
            <person name="Brettin T."/>
            <person name="Detter J."/>
            <person name="Goker M."/>
            <person name="Tindall B."/>
            <person name="Beck B."/>
            <person name="McDermott T."/>
            <person name="Woyke T."/>
            <person name="Bristow J."/>
            <person name="Eisen J."/>
            <person name="Markowitz V."/>
            <person name="Hugenholtz P."/>
            <person name="Kyrpides N."/>
            <person name="Klenk H."/>
            <person name="Cheng J."/>
        </authorList>
    </citation>
    <scope>NUCLEOTIDE SEQUENCE [LARGE SCALE GENOMIC DNA]</scope>
    <source>
        <strain evidence="16">ATCC BAA-798 / YNP1</strain>
    </source>
</reference>
<evidence type="ECO:0000256" key="11">
    <source>
        <dbReference type="ARBA" id="ARBA00030547"/>
    </source>
</evidence>
<dbReference type="Proteomes" id="UP000000323">
    <property type="component" value="Chromosome 1"/>
</dbReference>
<sequence>MIVIPAIDILEGQLVRLTQGDYSRKKVYSYDPVVVARKWKAIGAQWLHVVDLDGARQGHPVNVDVIKSVIMEFGPQVQVGGGLRTLEDIQSIVELGASRIVLGTSAVKDPEFLREVCAKYPDMVVAALDTRNGVVAIDGWTKSSGLDVLEVAKLVEDAGVGYILFTAIETDGTMTGPDIAAVQRLMSHVSVPVIASGGISEPEDLEELSKAGVYAVIVGKALYEGRLPEEVITTYSAPKEYME</sequence>
<dbReference type="InterPro" id="IPR006063">
    <property type="entry name" value="HisA_bact_arch"/>
</dbReference>
<comment type="subcellular location">
    <subcellularLocation>
        <location evidence="2 12 14">Cytoplasm</location>
    </subcellularLocation>
</comment>
<keyword evidence="9 12" id="KW-0368">Histidine biosynthesis</keyword>
<evidence type="ECO:0000256" key="5">
    <source>
        <dbReference type="ARBA" id="ARBA00012550"/>
    </source>
</evidence>
<dbReference type="FunFam" id="3.20.20.70:FF:000009">
    <property type="entry name" value="1-(5-phosphoribosyl)-5-[(5-phosphoribosylamino)methylideneamino] imidazole-4-carboxamide isomerase"/>
    <property type="match status" value="1"/>
</dbReference>
<dbReference type="InterPro" id="IPR044524">
    <property type="entry name" value="Isoase_HisA-like"/>
</dbReference>
<feature type="active site" description="Proton acceptor" evidence="12">
    <location>
        <position position="8"/>
    </location>
</feature>
<evidence type="ECO:0000256" key="1">
    <source>
        <dbReference type="ARBA" id="ARBA00000901"/>
    </source>
</evidence>
<evidence type="ECO:0000256" key="8">
    <source>
        <dbReference type="ARBA" id="ARBA00022605"/>
    </source>
</evidence>
<comment type="similarity">
    <text evidence="4 12 13">Belongs to the HisA/HisF family.</text>
</comment>
<dbReference type="InterPro" id="IPR006062">
    <property type="entry name" value="His_biosynth"/>
</dbReference>
<dbReference type="PANTHER" id="PTHR43090:SF2">
    <property type="entry name" value="1-(5-PHOSPHORIBOSYL)-5-[(5-PHOSPHORIBOSYLAMINO)METHYLIDENEAMINO] IMIDAZOLE-4-CARBOXAMIDE ISOMERASE"/>
    <property type="match status" value="1"/>
</dbReference>
<dbReference type="RefSeq" id="WP_012874615.1">
    <property type="nucleotide sequence ID" value="NC_013525.1"/>
</dbReference>
<protein>
    <recommendedName>
        <fullName evidence="6 12">1-(5-phosphoribosyl)-5-[(5-phosphoribosylamino)methylideneamino] imidazole-4-carboxamide isomerase</fullName>
        <ecNumber evidence="5 12">5.3.1.16</ecNumber>
    </recommendedName>
    <alternativeName>
        <fullName evidence="11 12">Phosphoribosylformimino-5-aminoimidazole carboxamide ribotide isomerase</fullName>
    </alternativeName>
</protein>
<dbReference type="GO" id="GO:0000105">
    <property type="term" value="P:L-histidine biosynthetic process"/>
    <property type="evidence" value="ECO:0007669"/>
    <property type="project" value="UniProtKB-UniRule"/>
</dbReference>
<name>D1CF74_THET1</name>
<dbReference type="HAMAP" id="MF_01014">
    <property type="entry name" value="HisA"/>
    <property type="match status" value="1"/>
</dbReference>
<dbReference type="SUPFAM" id="SSF51366">
    <property type="entry name" value="Ribulose-phoshate binding barrel"/>
    <property type="match status" value="1"/>
</dbReference>
<evidence type="ECO:0000256" key="9">
    <source>
        <dbReference type="ARBA" id="ARBA00023102"/>
    </source>
</evidence>
<evidence type="ECO:0000256" key="10">
    <source>
        <dbReference type="ARBA" id="ARBA00023235"/>
    </source>
</evidence>
<gene>
    <name evidence="12" type="primary">hisA</name>
    <name evidence="15" type="ordered locus">Tter_0663</name>
</gene>
<dbReference type="CDD" id="cd04732">
    <property type="entry name" value="HisA"/>
    <property type="match status" value="1"/>
</dbReference>
<evidence type="ECO:0000256" key="14">
    <source>
        <dbReference type="RuleBase" id="RU003658"/>
    </source>
</evidence>
<dbReference type="EMBL" id="CP001825">
    <property type="protein sequence ID" value="ACZ41580.1"/>
    <property type="molecule type" value="Genomic_DNA"/>
</dbReference>
<evidence type="ECO:0000256" key="12">
    <source>
        <dbReference type="HAMAP-Rule" id="MF_01014"/>
    </source>
</evidence>
<evidence type="ECO:0000256" key="3">
    <source>
        <dbReference type="ARBA" id="ARBA00005133"/>
    </source>
</evidence>
<dbReference type="InterPro" id="IPR013785">
    <property type="entry name" value="Aldolase_TIM"/>
</dbReference>
<dbReference type="eggNOG" id="COG0106">
    <property type="taxonomic scope" value="Bacteria"/>
</dbReference>
<evidence type="ECO:0000313" key="16">
    <source>
        <dbReference type="Proteomes" id="UP000000323"/>
    </source>
</evidence>
<dbReference type="EC" id="5.3.1.16" evidence="5 12"/>
<organism evidence="15 16">
    <name type="scientific">Thermobaculum terrenum (strain ATCC BAA-798 / CCMEE 7001 / YNP1)</name>
    <dbReference type="NCBI Taxonomy" id="525904"/>
    <lineage>
        <taxon>Bacteria</taxon>
        <taxon>Bacillati</taxon>
        <taxon>Chloroflexota</taxon>
        <taxon>Chloroflexia</taxon>
        <taxon>Candidatus Thermobaculales</taxon>
        <taxon>Candidatus Thermobaculaceae</taxon>
        <taxon>Thermobaculum</taxon>
    </lineage>
</organism>
<dbReference type="STRING" id="525904.Tter_0663"/>
<accession>D1CF74</accession>
<dbReference type="GO" id="GO:0000162">
    <property type="term" value="P:L-tryptophan biosynthetic process"/>
    <property type="evidence" value="ECO:0007669"/>
    <property type="project" value="TreeGrafter"/>
</dbReference>
<dbReference type="NCBIfam" id="NF010112">
    <property type="entry name" value="PRK13585.1"/>
    <property type="match status" value="1"/>
</dbReference>
<dbReference type="InterPro" id="IPR023016">
    <property type="entry name" value="HisA/PriA"/>
</dbReference>
<evidence type="ECO:0000256" key="7">
    <source>
        <dbReference type="ARBA" id="ARBA00022490"/>
    </source>
</evidence>
<dbReference type="InterPro" id="IPR011060">
    <property type="entry name" value="RibuloseP-bd_barrel"/>
</dbReference>
<dbReference type="GO" id="GO:0005737">
    <property type="term" value="C:cytoplasm"/>
    <property type="evidence" value="ECO:0007669"/>
    <property type="project" value="UniProtKB-SubCell"/>
</dbReference>
<proteinExistence type="inferred from homology"/>
<keyword evidence="8 12" id="KW-0028">Amino-acid biosynthesis</keyword>
<keyword evidence="7 12" id="KW-0963">Cytoplasm</keyword>
<dbReference type="OrthoDB" id="9807749at2"/>
<comment type="catalytic activity">
    <reaction evidence="1 12 14">
        <text>1-(5-phospho-beta-D-ribosyl)-5-[(5-phospho-beta-D-ribosylamino)methylideneamino]imidazole-4-carboxamide = 5-[(5-phospho-1-deoxy-D-ribulos-1-ylimino)methylamino]-1-(5-phospho-beta-D-ribosyl)imidazole-4-carboxamide</text>
        <dbReference type="Rhea" id="RHEA:15469"/>
        <dbReference type="ChEBI" id="CHEBI:58435"/>
        <dbReference type="ChEBI" id="CHEBI:58525"/>
        <dbReference type="EC" id="5.3.1.16"/>
    </reaction>
</comment>
<dbReference type="Gene3D" id="3.20.20.70">
    <property type="entry name" value="Aldolase class I"/>
    <property type="match status" value="1"/>
</dbReference>
<dbReference type="GO" id="GO:0003949">
    <property type="term" value="F:1-(5-phosphoribosyl)-5-[(5-phosphoribosylamino)methylideneamino]imidazole-4-carboxamide isomerase activity"/>
    <property type="evidence" value="ECO:0007669"/>
    <property type="project" value="UniProtKB-UniRule"/>
</dbReference>
<keyword evidence="16" id="KW-1185">Reference proteome</keyword>
<evidence type="ECO:0000256" key="6">
    <source>
        <dbReference type="ARBA" id="ARBA00018464"/>
    </source>
</evidence>
<dbReference type="NCBIfam" id="TIGR00007">
    <property type="entry name" value="1-(5-phosphoribosyl)-5-[(5-phosphoribosylamino)methylideneamino]imidazole-4-carboxamide isomerase"/>
    <property type="match status" value="1"/>
</dbReference>
<feature type="active site" description="Proton donor" evidence="12">
    <location>
        <position position="129"/>
    </location>
</feature>
<keyword evidence="10 12" id="KW-0413">Isomerase</keyword>
<evidence type="ECO:0000256" key="13">
    <source>
        <dbReference type="RuleBase" id="RU003657"/>
    </source>
</evidence>